<dbReference type="InterPro" id="IPR036732">
    <property type="entry name" value="AFP_Neu5c_C_sf"/>
</dbReference>
<dbReference type="AlphaFoldDB" id="A0A2V2MRF2"/>
<reference evidence="2 3" key="1">
    <citation type="submission" date="2018-05" db="EMBL/GenBank/DDBJ databases">
        <title>Draft genome of Methanospirillum lacunae Ki8-1.</title>
        <authorList>
            <person name="Dueholm M.S."/>
            <person name="Nielsen P.H."/>
            <person name="Bakmann L.F."/>
            <person name="Otzen D.E."/>
        </authorList>
    </citation>
    <scope>NUCLEOTIDE SEQUENCE [LARGE SCALE GENOMIC DNA]</scope>
    <source>
        <strain evidence="2 3">Ki8-1</strain>
    </source>
</reference>
<dbReference type="Gene3D" id="3.90.1210.10">
    <property type="entry name" value="Antifreeze-like/N-acetylneuraminic acid synthase C-terminal domain"/>
    <property type="match status" value="1"/>
</dbReference>
<evidence type="ECO:0000313" key="2">
    <source>
        <dbReference type="EMBL" id="PWR70712.1"/>
    </source>
</evidence>
<dbReference type="PANTHER" id="PTHR42966:SF1">
    <property type="entry name" value="SIALIC ACID SYNTHASE"/>
    <property type="match status" value="1"/>
</dbReference>
<dbReference type="InterPro" id="IPR051690">
    <property type="entry name" value="PseI-like"/>
</dbReference>
<dbReference type="SUPFAM" id="SSF51569">
    <property type="entry name" value="Aldolase"/>
    <property type="match status" value="1"/>
</dbReference>
<dbReference type="InterPro" id="IPR013132">
    <property type="entry name" value="PseI/NeuA/B-like_N"/>
</dbReference>
<comment type="caution">
    <text evidence="2">The sequence shown here is derived from an EMBL/GenBank/DDBJ whole genome shotgun (WGS) entry which is preliminary data.</text>
</comment>
<dbReference type="SMART" id="SM00858">
    <property type="entry name" value="SAF"/>
    <property type="match status" value="1"/>
</dbReference>
<dbReference type="InterPro" id="IPR013785">
    <property type="entry name" value="Aldolase_TIM"/>
</dbReference>
<dbReference type="InterPro" id="IPR013974">
    <property type="entry name" value="SAF"/>
</dbReference>
<dbReference type="Pfam" id="PF03102">
    <property type="entry name" value="NeuB"/>
    <property type="match status" value="1"/>
</dbReference>
<dbReference type="SUPFAM" id="SSF51269">
    <property type="entry name" value="AFP III-like domain"/>
    <property type="match status" value="1"/>
</dbReference>
<evidence type="ECO:0000313" key="3">
    <source>
        <dbReference type="Proteomes" id="UP000245657"/>
    </source>
</evidence>
<protein>
    <submittedName>
        <fullName evidence="2">Polysaccharide biosynthesis protein</fullName>
    </submittedName>
</protein>
<dbReference type="PROSITE" id="PS50844">
    <property type="entry name" value="AFP_LIKE"/>
    <property type="match status" value="1"/>
</dbReference>
<dbReference type="PANTHER" id="PTHR42966">
    <property type="entry name" value="N-ACETYLNEURAMINATE SYNTHASE"/>
    <property type="match status" value="1"/>
</dbReference>
<dbReference type="GO" id="GO:0016051">
    <property type="term" value="P:carbohydrate biosynthetic process"/>
    <property type="evidence" value="ECO:0007669"/>
    <property type="project" value="InterPro"/>
</dbReference>
<organism evidence="2 3">
    <name type="scientific">Methanospirillum lacunae</name>
    <dbReference type="NCBI Taxonomy" id="668570"/>
    <lineage>
        <taxon>Archaea</taxon>
        <taxon>Methanobacteriati</taxon>
        <taxon>Methanobacteriota</taxon>
        <taxon>Stenosarchaea group</taxon>
        <taxon>Methanomicrobia</taxon>
        <taxon>Methanomicrobiales</taxon>
        <taxon>Methanospirillaceae</taxon>
        <taxon>Methanospirillum</taxon>
    </lineage>
</organism>
<proteinExistence type="predicted"/>
<dbReference type="Gene3D" id="3.20.20.70">
    <property type="entry name" value="Aldolase class I"/>
    <property type="match status" value="1"/>
</dbReference>
<dbReference type="EMBL" id="QGMY01000010">
    <property type="protein sequence ID" value="PWR70712.1"/>
    <property type="molecule type" value="Genomic_DNA"/>
</dbReference>
<dbReference type="InterPro" id="IPR057736">
    <property type="entry name" value="SAF_PseI/NeuA/NeuB"/>
</dbReference>
<sequence>MEKLIINNRPIGSGEKPYIIAEIGSNHNGDMNLCRQMIDAAVLSGVDAVKFQSWSAGSLISLTEYSRNTQYADKKKHFGSLLEMVERYQFTPQQHKEILHYCKEKGMTFLSSCFSKEEVDLLESLAIPAFKIASMDINHIPLLEYIGGKGKPVILSTGMATLGEIERAVNTLKKNGSGPIALLHCVSIYPPAYNTIHLKNIPMLQMAFDLPVGFSDHTLGTAIPLAAIAIGACIIEKHFTLDKEMDGWDHAISANPNEMEIIVREGCNVFTSIGSAVRTVTDEEEEKRKKFRRRIVIRQPMKEGEVISFGDIDYKRPGTGIHPDEFRYVIGRQVNRDFEADEWLEWSDLK</sequence>
<dbReference type="GeneID" id="97548416"/>
<dbReference type="GO" id="GO:0047444">
    <property type="term" value="F:N-acylneuraminate-9-phosphate synthase activity"/>
    <property type="evidence" value="ECO:0007669"/>
    <property type="project" value="TreeGrafter"/>
</dbReference>
<gene>
    <name evidence="2" type="ORF">DK846_13965</name>
</gene>
<dbReference type="CDD" id="cd11615">
    <property type="entry name" value="SAF_NeuB_like"/>
    <property type="match status" value="1"/>
</dbReference>
<dbReference type="Pfam" id="PF08666">
    <property type="entry name" value="SAF"/>
    <property type="match status" value="1"/>
</dbReference>
<dbReference type="Proteomes" id="UP000245657">
    <property type="component" value="Unassembled WGS sequence"/>
</dbReference>
<feature type="domain" description="AFP-like" evidence="1">
    <location>
        <begin position="294"/>
        <end position="350"/>
    </location>
</feature>
<name>A0A2V2MRF2_9EURY</name>
<dbReference type="RefSeq" id="WP_109969584.1">
    <property type="nucleotide sequence ID" value="NZ_CP176093.1"/>
</dbReference>
<keyword evidence="3" id="KW-1185">Reference proteome</keyword>
<dbReference type="InterPro" id="IPR006190">
    <property type="entry name" value="SAF_AFP_Neu5Ac"/>
</dbReference>
<evidence type="ECO:0000259" key="1">
    <source>
        <dbReference type="PROSITE" id="PS50844"/>
    </source>
</evidence>
<accession>A0A2V2MRF2</accession>